<dbReference type="InterPro" id="IPR006575">
    <property type="entry name" value="RWD_dom"/>
</dbReference>
<reference evidence="4" key="1">
    <citation type="submission" date="2016-06" db="UniProtKB">
        <authorList>
            <consortium name="WormBaseParasite"/>
        </authorList>
    </citation>
    <scope>IDENTIFICATION</scope>
</reference>
<dbReference type="AlphaFoldDB" id="A0A183V0G2"/>
<evidence type="ECO:0000313" key="2">
    <source>
        <dbReference type="EMBL" id="VDM45553.1"/>
    </source>
</evidence>
<reference evidence="2 3" key="2">
    <citation type="submission" date="2018-11" db="EMBL/GenBank/DDBJ databases">
        <authorList>
            <consortium name="Pathogen Informatics"/>
        </authorList>
    </citation>
    <scope>NUCLEOTIDE SEQUENCE [LARGE SCALE GENOMIC DNA]</scope>
</reference>
<keyword evidence="3" id="KW-1185">Reference proteome</keyword>
<dbReference type="PANTHER" id="PTHR15955">
    <property type="entry name" value="RWD DOMAIN CONTAINING PROTEIN 2"/>
    <property type="match status" value="1"/>
</dbReference>
<dbReference type="PROSITE" id="PS50908">
    <property type="entry name" value="RWD"/>
    <property type="match status" value="1"/>
</dbReference>
<dbReference type="Pfam" id="PF06544">
    <property type="entry name" value="Prp3_C"/>
    <property type="match status" value="1"/>
</dbReference>
<dbReference type="PANTHER" id="PTHR15955:SF8">
    <property type="entry name" value="RWD DOMAIN-CONTAINING PROTEIN 2B-RELATED"/>
    <property type="match status" value="1"/>
</dbReference>
<dbReference type="Pfam" id="PF05773">
    <property type="entry name" value="RWD"/>
    <property type="match status" value="1"/>
</dbReference>
<dbReference type="WBParaSite" id="TCNE_0001423201-mRNA-1">
    <property type="protein sequence ID" value="TCNE_0001423201-mRNA-1"/>
    <property type="gene ID" value="TCNE_0001423201"/>
</dbReference>
<sequence>MDLEYASCRQMFLDEIALLKAMFSDEELILPEGERPVAEGRDMLIMLELMIDDLAVELVVQCSIEYPLYSKPNVLVRCNDANCTSLNQQLRTYIDAAQLGEPLIMSVVQWLQDNFSSFTVSASDRMTKFILRERLCFGCFEAERNLDREQKGITKSGNGVDEFAGEEEIFARYWIYSHHLRSNVKRKNIEAIAKMLCLNGFSSPGKPGIIIVEGTRKDCQKFWEQIRVWNWKHIAIRHKEESPKSEGFLCLDKFKEIVFSSNDGRRIELAELKKYLSDYSLDYGFAILLNM</sequence>
<evidence type="ECO:0000313" key="3">
    <source>
        <dbReference type="Proteomes" id="UP000050794"/>
    </source>
</evidence>
<dbReference type="EMBL" id="UYWY01022138">
    <property type="protein sequence ID" value="VDM45553.1"/>
    <property type="molecule type" value="Genomic_DNA"/>
</dbReference>
<dbReference type="Proteomes" id="UP000050794">
    <property type="component" value="Unassembled WGS sequence"/>
</dbReference>
<evidence type="ECO:0000313" key="4">
    <source>
        <dbReference type="WBParaSite" id="TCNE_0001423201-mRNA-1"/>
    </source>
</evidence>
<protein>
    <submittedName>
        <fullName evidence="4">RWD domain-containing protein</fullName>
    </submittedName>
</protein>
<dbReference type="SUPFAM" id="SSF54495">
    <property type="entry name" value="UBC-like"/>
    <property type="match status" value="1"/>
</dbReference>
<dbReference type="SMART" id="SM00591">
    <property type="entry name" value="RWD"/>
    <property type="match status" value="1"/>
</dbReference>
<dbReference type="InterPro" id="IPR010541">
    <property type="entry name" value="Prp3_C"/>
</dbReference>
<name>A0A183V0G2_TOXCA</name>
<evidence type="ECO:0000259" key="1">
    <source>
        <dbReference type="PROSITE" id="PS50908"/>
    </source>
</evidence>
<dbReference type="InterPro" id="IPR016135">
    <property type="entry name" value="UBQ-conjugating_enzyme/RWD"/>
</dbReference>
<dbReference type="CDD" id="cd24163">
    <property type="entry name" value="RWDD2_C"/>
    <property type="match status" value="1"/>
</dbReference>
<organism evidence="3 4">
    <name type="scientific">Toxocara canis</name>
    <name type="common">Canine roundworm</name>
    <dbReference type="NCBI Taxonomy" id="6265"/>
    <lineage>
        <taxon>Eukaryota</taxon>
        <taxon>Metazoa</taxon>
        <taxon>Ecdysozoa</taxon>
        <taxon>Nematoda</taxon>
        <taxon>Chromadorea</taxon>
        <taxon>Rhabditida</taxon>
        <taxon>Spirurina</taxon>
        <taxon>Ascaridomorpha</taxon>
        <taxon>Ascaridoidea</taxon>
        <taxon>Toxocaridae</taxon>
        <taxon>Toxocara</taxon>
    </lineage>
</organism>
<dbReference type="InterPro" id="IPR017359">
    <property type="entry name" value="Phi-like"/>
</dbReference>
<dbReference type="PIRSF" id="PIRSF038021">
    <property type="entry name" value="UCP038021_RWDD2"/>
    <property type="match status" value="1"/>
</dbReference>
<accession>A0A183V0G2</accession>
<dbReference type="Gene3D" id="3.10.110.10">
    <property type="entry name" value="Ubiquitin Conjugating Enzyme"/>
    <property type="match status" value="1"/>
</dbReference>
<proteinExistence type="predicted"/>
<gene>
    <name evidence="2" type="ORF">TCNE_LOCUS14232</name>
</gene>
<dbReference type="InterPro" id="IPR059181">
    <property type="entry name" value="RWDD2A-B_C"/>
</dbReference>
<feature type="domain" description="RWD" evidence="1">
    <location>
        <begin position="14"/>
        <end position="118"/>
    </location>
</feature>